<name>A0ABP1E0Z3_9APHY</name>
<evidence type="ECO:0000256" key="1">
    <source>
        <dbReference type="SAM" id="MobiDB-lite"/>
    </source>
</evidence>
<organism evidence="2 3">
    <name type="scientific">Somion occarium</name>
    <dbReference type="NCBI Taxonomy" id="3059160"/>
    <lineage>
        <taxon>Eukaryota</taxon>
        <taxon>Fungi</taxon>
        <taxon>Dikarya</taxon>
        <taxon>Basidiomycota</taxon>
        <taxon>Agaricomycotina</taxon>
        <taxon>Agaricomycetes</taxon>
        <taxon>Polyporales</taxon>
        <taxon>Cerrenaceae</taxon>
        <taxon>Somion</taxon>
    </lineage>
</organism>
<feature type="compositionally biased region" description="Low complexity" evidence="1">
    <location>
        <begin position="73"/>
        <end position="94"/>
    </location>
</feature>
<feature type="compositionally biased region" description="Polar residues" evidence="1">
    <location>
        <begin position="1"/>
        <end position="12"/>
    </location>
</feature>
<keyword evidence="3" id="KW-1185">Reference proteome</keyword>
<dbReference type="Proteomes" id="UP001497453">
    <property type="component" value="Chromosome 7"/>
</dbReference>
<feature type="region of interest" description="Disordered" evidence="1">
    <location>
        <begin position="68"/>
        <end position="94"/>
    </location>
</feature>
<reference evidence="3" key="1">
    <citation type="submission" date="2024-04" db="EMBL/GenBank/DDBJ databases">
        <authorList>
            <person name="Shaw F."/>
            <person name="Minotto A."/>
        </authorList>
    </citation>
    <scope>NUCLEOTIDE SEQUENCE [LARGE SCALE GENOMIC DNA]</scope>
</reference>
<evidence type="ECO:0000313" key="2">
    <source>
        <dbReference type="EMBL" id="CAL1713182.1"/>
    </source>
</evidence>
<dbReference type="EMBL" id="OZ037950">
    <property type="protein sequence ID" value="CAL1713182.1"/>
    <property type="molecule type" value="Genomic_DNA"/>
</dbReference>
<proteinExistence type="predicted"/>
<protein>
    <submittedName>
        <fullName evidence="2">Uncharacterized protein</fullName>
    </submittedName>
</protein>
<sequence length="538" mass="57871">MSAQVVSMNTARKTPVYPFLSQPPPQKRRPTQPLPSPPTSVCAPVIGRRRSATTSAITAWVAEVIPGSPAPYSPRRSPSSFCSSRRPSLSRSIGRRPSITSVRVSSASFLHFSDSPTTASRIAITPSVKDFTTADLALVGYTSVFVQIPQTPMSAGAPARRRLSPQHILPIPVSPVKGATKSLKHFRSLTSLKPARRTRSRSNAAPPTPPLPSLAKAAMDAKKAHAASSAAVAKNKKSKYAKFRPPPLANELALAQLMDGGKLGDHVTRFAEAHAKAAGAVKVDGQLVGVGDVWRDGEGGIWRDQDEEWEYAHLLGGDEDFCMGEVQWVEFSSEADKDGVLDERRESTSTQDSDLSTRFAMKTEGNSQDDLAAFGGDLVSTVRIKPGMSVLAIPSRSRRTAKHLRKPEFLLNAFPVPLTPPGLPRTPSSPRFASGAGRAVIRPKGKGRRRPAPLKLMPPSPAFKCPTNPEDTEVVRKDFLEDSFAPEPQVIAAPYPEQHGRAGVPIAVKAATQKSTALQLKGFFRAMGGKRQTVVTKS</sequence>
<feature type="region of interest" description="Disordered" evidence="1">
    <location>
        <begin position="188"/>
        <end position="214"/>
    </location>
</feature>
<gene>
    <name evidence="2" type="ORF">GFSPODELE1_LOCUS9184</name>
</gene>
<accession>A0ABP1E0Z3</accession>
<feature type="compositionally biased region" description="Basic residues" evidence="1">
    <location>
        <begin position="443"/>
        <end position="452"/>
    </location>
</feature>
<evidence type="ECO:0000313" key="3">
    <source>
        <dbReference type="Proteomes" id="UP001497453"/>
    </source>
</evidence>
<feature type="region of interest" description="Disordered" evidence="1">
    <location>
        <begin position="443"/>
        <end position="469"/>
    </location>
</feature>
<feature type="region of interest" description="Disordered" evidence="1">
    <location>
        <begin position="1"/>
        <end position="43"/>
    </location>
</feature>